<dbReference type="Proteomes" id="UP000499080">
    <property type="component" value="Unassembled WGS sequence"/>
</dbReference>
<dbReference type="EMBL" id="BGPR01002964">
    <property type="protein sequence ID" value="GBM81742.1"/>
    <property type="molecule type" value="Genomic_DNA"/>
</dbReference>
<protein>
    <submittedName>
        <fullName evidence="1">Uncharacterized protein</fullName>
    </submittedName>
</protein>
<sequence length="158" mass="17476">MIGEEDLQKFSESRVMRTIAIGHGSDEEEFETTRFGGQPKPSLGACASKSGSTDGAALRSVESFAGSKNRRVEILSRRIVQAGLAQRKVLFHLPRTVRLNLLSQEDWMPDSAIVLGDSLEKTDLRRSKWNCCQSGRSIGTFFPSARRTSFCSAVDLIH</sequence>
<proteinExistence type="predicted"/>
<name>A0A4Y2IXX0_ARAVE</name>
<dbReference type="AlphaFoldDB" id="A0A4Y2IXX0"/>
<keyword evidence="2" id="KW-1185">Reference proteome</keyword>
<reference evidence="1 2" key="1">
    <citation type="journal article" date="2019" name="Sci. Rep.">
        <title>Orb-weaving spider Araneus ventricosus genome elucidates the spidroin gene catalogue.</title>
        <authorList>
            <person name="Kono N."/>
            <person name="Nakamura H."/>
            <person name="Ohtoshi R."/>
            <person name="Moran D.A.P."/>
            <person name="Shinohara A."/>
            <person name="Yoshida Y."/>
            <person name="Fujiwara M."/>
            <person name="Mori M."/>
            <person name="Tomita M."/>
            <person name="Arakawa K."/>
        </authorList>
    </citation>
    <scope>NUCLEOTIDE SEQUENCE [LARGE SCALE GENOMIC DNA]</scope>
</reference>
<gene>
    <name evidence="1" type="ORF">AVEN_13463_1</name>
</gene>
<evidence type="ECO:0000313" key="2">
    <source>
        <dbReference type="Proteomes" id="UP000499080"/>
    </source>
</evidence>
<comment type="caution">
    <text evidence="1">The sequence shown here is derived from an EMBL/GenBank/DDBJ whole genome shotgun (WGS) entry which is preliminary data.</text>
</comment>
<accession>A0A4Y2IXX0</accession>
<organism evidence="1 2">
    <name type="scientific">Araneus ventricosus</name>
    <name type="common">Orbweaver spider</name>
    <name type="synonym">Epeira ventricosa</name>
    <dbReference type="NCBI Taxonomy" id="182803"/>
    <lineage>
        <taxon>Eukaryota</taxon>
        <taxon>Metazoa</taxon>
        <taxon>Ecdysozoa</taxon>
        <taxon>Arthropoda</taxon>
        <taxon>Chelicerata</taxon>
        <taxon>Arachnida</taxon>
        <taxon>Araneae</taxon>
        <taxon>Araneomorphae</taxon>
        <taxon>Entelegynae</taxon>
        <taxon>Araneoidea</taxon>
        <taxon>Araneidae</taxon>
        <taxon>Araneus</taxon>
    </lineage>
</organism>
<evidence type="ECO:0000313" key="1">
    <source>
        <dbReference type="EMBL" id="GBM81742.1"/>
    </source>
</evidence>